<name>A0ABU3D830_9FLAO</name>
<gene>
    <name evidence="1" type="ORF">RM539_11270</name>
</gene>
<dbReference type="EMBL" id="JAVRHK010000007">
    <property type="protein sequence ID" value="MDT0677163.1"/>
    <property type="molecule type" value="Genomic_DNA"/>
</dbReference>
<comment type="caution">
    <text evidence="1">The sequence shown here is derived from an EMBL/GenBank/DDBJ whole genome shotgun (WGS) entry which is preliminary data.</text>
</comment>
<keyword evidence="2" id="KW-1185">Reference proteome</keyword>
<protein>
    <submittedName>
        <fullName evidence="1">Uncharacterized protein</fullName>
    </submittedName>
</protein>
<proteinExistence type="predicted"/>
<evidence type="ECO:0000313" key="2">
    <source>
        <dbReference type="Proteomes" id="UP001262582"/>
    </source>
</evidence>
<sequence length="44" mass="4974">MSEKAVILPCQKIKNLSGFCSLLTPKETGKSQAHQALKEIWRLF</sequence>
<dbReference type="Proteomes" id="UP001262582">
    <property type="component" value="Unassembled WGS sequence"/>
</dbReference>
<dbReference type="RefSeq" id="WP_311503501.1">
    <property type="nucleotide sequence ID" value="NZ_JAVRHK010000007.1"/>
</dbReference>
<reference evidence="1 2" key="1">
    <citation type="submission" date="2023-09" db="EMBL/GenBank/DDBJ databases">
        <authorList>
            <person name="Rey-Velasco X."/>
        </authorList>
    </citation>
    <scope>NUCLEOTIDE SEQUENCE [LARGE SCALE GENOMIC DNA]</scope>
    <source>
        <strain evidence="1 2">F117</strain>
    </source>
</reference>
<accession>A0ABU3D830</accession>
<evidence type="ECO:0000313" key="1">
    <source>
        <dbReference type="EMBL" id="MDT0677163.1"/>
    </source>
</evidence>
<organism evidence="1 2">
    <name type="scientific">Autumnicola musiva</name>
    <dbReference type="NCBI Taxonomy" id="3075589"/>
    <lineage>
        <taxon>Bacteria</taxon>
        <taxon>Pseudomonadati</taxon>
        <taxon>Bacteroidota</taxon>
        <taxon>Flavobacteriia</taxon>
        <taxon>Flavobacteriales</taxon>
        <taxon>Flavobacteriaceae</taxon>
        <taxon>Autumnicola</taxon>
    </lineage>
</organism>